<protein>
    <submittedName>
        <fullName evidence="1">Uncharacterized protein</fullName>
    </submittedName>
</protein>
<comment type="caution">
    <text evidence="1">The sequence shown here is derived from an EMBL/GenBank/DDBJ whole genome shotgun (WGS) entry which is preliminary data.</text>
</comment>
<name>A0A645ED35_9ZZZZ</name>
<sequence>MLAGGIERKLRVKRNHVIDFFQRNAKPFCNSGLHFDRQITVEFLRLLQHRHQGSLHVLVVRNDFVELFFLLLRSAKRNNSFLLSHILPPRCDSKTGLITDVSQNEL</sequence>
<gene>
    <name evidence="1" type="ORF">SDC9_145841</name>
</gene>
<dbReference type="AlphaFoldDB" id="A0A645ED35"/>
<accession>A0A645ED35</accession>
<reference evidence="1" key="1">
    <citation type="submission" date="2019-08" db="EMBL/GenBank/DDBJ databases">
        <authorList>
            <person name="Kucharzyk K."/>
            <person name="Murdoch R.W."/>
            <person name="Higgins S."/>
            <person name="Loffler F."/>
        </authorList>
    </citation>
    <scope>NUCLEOTIDE SEQUENCE</scope>
</reference>
<organism evidence="1">
    <name type="scientific">bioreactor metagenome</name>
    <dbReference type="NCBI Taxonomy" id="1076179"/>
    <lineage>
        <taxon>unclassified sequences</taxon>
        <taxon>metagenomes</taxon>
        <taxon>ecological metagenomes</taxon>
    </lineage>
</organism>
<evidence type="ECO:0000313" key="1">
    <source>
        <dbReference type="EMBL" id="MPM98653.1"/>
    </source>
</evidence>
<dbReference type="EMBL" id="VSSQ01044792">
    <property type="protein sequence ID" value="MPM98653.1"/>
    <property type="molecule type" value="Genomic_DNA"/>
</dbReference>
<proteinExistence type="predicted"/>